<reference evidence="16" key="2">
    <citation type="submission" date="2021-04" db="EMBL/GenBank/DDBJ databases">
        <authorList>
            <person name="Gilroy R."/>
        </authorList>
    </citation>
    <scope>NUCLEOTIDE SEQUENCE</scope>
    <source>
        <strain evidence="16">ChiBcec15-1070</strain>
    </source>
</reference>
<feature type="binding site" evidence="12">
    <location>
        <position position="204"/>
    </location>
    <ligand>
        <name>Zn(2+)</name>
        <dbReference type="ChEBI" id="CHEBI:29105"/>
        <label>2</label>
    </ligand>
</feature>
<evidence type="ECO:0000256" key="1">
    <source>
        <dbReference type="ARBA" id="ARBA00022490"/>
    </source>
</evidence>
<keyword evidence="2 12" id="KW-0235">DNA replication</keyword>
<feature type="binding site" evidence="12">
    <location>
        <position position="181"/>
    </location>
    <ligand>
        <name>Zn(2+)</name>
        <dbReference type="ChEBI" id="CHEBI:29105"/>
        <label>2</label>
    </ligand>
</feature>
<feature type="repeat" description="CXXCXGXG motif" evidence="12">
    <location>
        <begin position="178"/>
        <end position="185"/>
    </location>
</feature>
<dbReference type="PROSITE" id="PS50076">
    <property type="entry name" value="DNAJ_2"/>
    <property type="match status" value="1"/>
</dbReference>
<feature type="zinc finger region" description="CR-type" evidence="13">
    <location>
        <begin position="148"/>
        <end position="230"/>
    </location>
</feature>
<sequence length="392" mass="41401">MAEKRDYYEVLGVSRDASAEEIKKAYRKAAIKYHPDKNPGDKNAEEKFKEAAEAYDVLSNPDKKARYDQFGHAGMGGAAGGAGGYGGFGGDFGGFTMEDIFSRFGDIFGGGRFGGFSSGGAGYGGKTVSRGSDLRVKVKLTLEEIVKGTTKKLKIKKDIKCDQCGGSGAKDSNSYATCSTCGGSGHVTQVVNTFFGRTQTTTTCPNCGGSGKVITNPCPKCHGNGTLKGEEVVEINIPAGVGEGMQLSVSGKGNAAKHGGINGDLLVVIEEEPHAELHREGNDLIYNLSLNVADAILGASVEVPTVDGKARIKVEPGTVAGRVLRLRGKGIPDVNGYGTGDLLVVVDIHIPAHVSPAEKEALEKFRNSDNFKPSATAKTKNIFERMRNYFMS</sequence>
<evidence type="ECO:0000256" key="5">
    <source>
        <dbReference type="ARBA" id="ARBA00022771"/>
    </source>
</evidence>
<dbReference type="CDD" id="cd06257">
    <property type="entry name" value="DnaJ"/>
    <property type="match status" value="1"/>
</dbReference>
<dbReference type="CDD" id="cd10747">
    <property type="entry name" value="DnaJ_C"/>
    <property type="match status" value="1"/>
</dbReference>
<dbReference type="InterPro" id="IPR001305">
    <property type="entry name" value="HSP_DnaJ_Cys-rich_dom"/>
</dbReference>
<dbReference type="FunFam" id="2.10.230.10:FF:000002">
    <property type="entry name" value="Molecular chaperone DnaJ"/>
    <property type="match status" value="1"/>
</dbReference>
<dbReference type="HAMAP" id="MF_01152">
    <property type="entry name" value="DnaJ"/>
    <property type="match status" value="1"/>
</dbReference>
<feature type="repeat" description="CXXCXGXG motif" evidence="12">
    <location>
        <begin position="161"/>
        <end position="168"/>
    </location>
</feature>
<dbReference type="AlphaFoldDB" id="A0A9D1QER2"/>
<evidence type="ECO:0000256" key="3">
    <source>
        <dbReference type="ARBA" id="ARBA00022723"/>
    </source>
</evidence>
<organism evidence="16 17">
    <name type="scientific">Candidatus Rikenella faecigallinarum</name>
    <dbReference type="NCBI Taxonomy" id="2838745"/>
    <lineage>
        <taxon>Bacteria</taxon>
        <taxon>Pseudomonadati</taxon>
        <taxon>Bacteroidota</taxon>
        <taxon>Bacteroidia</taxon>
        <taxon>Bacteroidales</taxon>
        <taxon>Rikenellaceae</taxon>
        <taxon>Rikenella</taxon>
    </lineage>
</organism>
<dbReference type="GO" id="GO:0009408">
    <property type="term" value="P:response to heat"/>
    <property type="evidence" value="ECO:0007669"/>
    <property type="project" value="InterPro"/>
</dbReference>
<dbReference type="InterPro" id="IPR008971">
    <property type="entry name" value="HSP40/DnaJ_pept-bd"/>
</dbReference>
<dbReference type="Pfam" id="PF01556">
    <property type="entry name" value="DnaJ_C"/>
    <property type="match status" value="1"/>
</dbReference>
<dbReference type="NCBIfam" id="NF008035">
    <property type="entry name" value="PRK10767.1"/>
    <property type="match status" value="1"/>
</dbReference>
<dbReference type="PANTHER" id="PTHR43096">
    <property type="entry name" value="DNAJ HOMOLOG 1, MITOCHONDRIAL-RELATED"/>
    <property type="match status" value="1"/>
</dbReference>
<feature type="binding site" evidence="12">
    <location>
        <position position="221"/>
    </location>
    <ligand>
        <name>Zn(2+)</name>
        <dbReference type="ChEBI" id="CHEBI:29105"/>
        <label>1</label>
    </ligand>
</feature>
<dbReference type="InterPro" id="IPR018253">
    <property type="entry name" value="DnaJ_domain_CS"/>
</dbReference>
<dbReference type="InterPro" id="IPR036869">
    <property type="entry name" value="J_dom_sf"/>
</dbReference>
<dbReference type="PROSITE" id="PS51188">
    <property type="entry name" value="ZF_CR"/>
    <property type="match status" value="1"/>
</dbReference>
<dbReference type="GO" id="GO:0016491">
    <property type="term" value="F:oxidoreductase activity"/>
    <property type="evidence" value="ECO:0007669"/>
    <property type="project" value="UniProtKB-KW"/>
</dbReference>
<comment type="subcellular location">
    <subcellularLocation>
        <location evidence="12">Cytoplasm</location>
    </subcellularLocation>
</comment>
<dbReference type="GO" id="GO:0006260">
    <property type="term" value="P:DNA replication"/>
    <property type="evidence" value="ECO:0007669"/>
    <property type="project" value="UniProtKB-KW"/>
</dbReference>
<dbReference type="Gene3D" id="2.60.260.20">
    <property type="entry name" value="Urease metallochaperone UreE, N-terminal domain"/>
    <property type="match status" value="2"/>
</dbReference>
<feature type="binding site" evidence="12">
    <location>
        <position position="161"/>
    </location>
    <ligand>
        <name>Zn(2+)</name>
        <dbReference type="ChEBI" id="CHEBI:29105"/>
        <label>1</label>
    </ligand>
</feature>
<accession>A0A9D1QER2</accession>
<dbReference type="PRINTS" id="PR00625">
    <property type="entry name" value="JDOMAIN"/>
</dbReference>
<keyword evidence="4 12" id="KW-0677">Repeat</keyword>
<feature type="binding site" evidence="12">
    <location>
        <position position="207"/>
    </location>
    <ligand>
        <name>Zn(2+)</name>
        <dbReference type="ChEBI" id="CHEBI:29105"/>
        <label>2</label>
    </ligand>
</feature>
<comment type="similarity">
    <text evidence="10 12">Belongs to the DnaJ family.</text>
</comment>
<evidence type="ECO:0000256" key="4">
    <source>
        <dbReference type="ARBA" id="ARBA00022737"/>
    </source>
</evidence>
<dbReference type="InterPro" id="IPR036410">
    <property type="entry name" value="HSP_DnaJ_Cys-rich_dom_sf"/>
</dbReference>
<keyword evidence="5 12" id="KW-0863">Zinc-finger</keyword>
<dbReference type="GO" id="GO:0005524">
    <property type="term" value="F:ATP binding"/>
    <property type="evidence" value="ECO:0007669"/>
    <property type="project" value="InterPro"/>
</dbReference>
<keyword evidence="16" id="KW-0560">Oxidoreductase</keyword>
<evidence type="ECO:0000256" key="2">
    <source>
        <dbReference type="ARBA" id="ARBA00022705"/>
    </source>
</evidence>
<keyword evidence="6 12" id="KW-0862">Zinc</keyword>
<evidence type="ECO:0000256" key="11">
    <source>
        <dbReference type="ARBA" id="ARBA00067609"/>
    </source>
</evidence>
<dbReference type="InterPro" id="IPR012724">
    <property type="entry name" value="DnaJ"/>
</dbReference>
<evidence type="ECO:0000256" key="10">
    <source>
        <dbReference type="ARBA" id="ARBA00061004"/>
    </source>
</evidence>
<dbReference type="CDD" id="cd10719">
    <property type="entry name" value="DnaJ_zf"/>
    <property type="match status" value="1"/>
</dbReference>
<dbReference type="NCBIfam" id="TIGR02349">
    <property type="entry name" value="DnaJ_bact"/>
    <property type="match status" value="1"/>
</dbReference>
<evidence type="ECO:0000259" key="15">
    <source>
        <dbReference type="PROSITE" id="PS51188"/>
    </source>
</evidence>
<evidence type="ECO:0000256" key="9">
    <source>
        <dbReference type="ARBA" id="ARBA00053423"/>
    </source>
</evidence>
<dbReference type="SUPFAM" id="SSF46565">
    <property type="entry name" value="Chaperone J-domain"/>
    <property type="match status" value="1"/>
</dbReference>
<comment type="caution">
    <text evidence="16">The sequence shown here is derived from an EMBL/GenBank/DDBJ whole genome shotgun (WGS) entry which is preliminary data.</text>
</comment>
<feature type="repeat" description="CXXCXGXG motif" evidence="12">
    <location>
        <begin position="204"/>
        <end position="211"/>
    </location>
</feature>
<reference evidence="16" key="1">
    <citation type="journal article" date="2021" name="PeerJ">
        <title>Extensive microbial diversity within the chicken gut microbiome revealed by metagenomics and culture.</title>
        <authorList>
            <person name="Gilroy R."/>
            <person name="Ravi A."/>
            <person name="Getino M."/>
            <person name="Pursley I."/>
            <person name="Horton D.L."/>
            <person name="Alikhan N.F."/>
            <person name="Baker D."/>
            <person name="Gharbi K."/>
            <person name="Hall N."/>
            <person name="Watson M."/>
            <person name="Adriaenssens E.M."/>
            <person name="Foster-Nyarko E."/>
            <person name="Jarju S."/>
            <person name="Secka A."/>
            <person name="Antonio M."/>
            <person name="Oren A."/>
            <person name="Chaudhuri R.R."/>
            <person name="La Ragione R."/>
            <person name="Hildebrand F."/>
            <person name="Pallen M.J."/>
        </authorList>
    </citation>
    <scope>NUCLEOTIDE SEQUENCE</scope>
    <source>
        <strain evidence="16">ChiBcec15-1070</strain>
    </source>
</reference>
<keyword evidence="1 12" id="KW-0963">Cytoplasm</keyword>
<evidence type="ECO:0000256" key="13">
    <source>
        <dbReference type="PROSITE-ProRule" id="PRU00546"/>
    </source>
</evidence>
<dbReference type="PANTHER" id="PTHR43096:SF48">
    <property type="entry name" value="CHAPERONE PROTEIN DNAJ"/>
    <property type="match status" value="1"/>
</dbReference>
<evidence type="ECO:0000256" key="6">
    <source>
        <dbReference type="ARBA" id="ARBA00022833"/>
    </source>
</evidence>
<dbReference type="SUPFAM" id="SSF57938">
    <property type="entry name" value="DnaJ/Hsp40 cysteine-rich domain"/>
    <property type="match status" value="1"/>
</dbReference>
<feature type="domain" description="CR-type" evidence="15">
    <location>
        <begin position="148"/>
        <end position="230"/>
    </location>
</feature>
<evidence type="ECO:0000256" key="7">
    <source>
        <dbReference type="ARBA" id="ARBA00023016"/>
    </source>
</evidence>
<dbReference type="PROSITE" id="PS00636">
    <property type="entry name" value="DNAJ_1"/>
    <property type="match status" value="1"/>
</dbReference>
<dbReference type="Gene3D" id="1.10.287.110">
    <property type="entry name" value="DnaJ domain"/>
    <property type="match status" value="1"/>
</dbReference>
<protein>
    <recommendedName>
        <fullName evidence="11 12">Chaperone protein DnaJ</fullName>
    </recommendedName>
</protein>
<feature type="binding site" evidence="12">
    <location>
        <position position="178"/>
    </location>
    <ligand>
        <name>Zn(2+)</name>
        <dbReference type="ChEBI" id="CHEBI:29105"/>
        <label>2</label>
    </ligand>
</feature>
<dbReference type="SMART" id="SM00271">
    <property type="entry name" value="DnaJ"/>
    <property type="match status" value="1"/>
</dbReference>
<dbReference type="FunFam" id="1.10.287.110:FF:000034">
    <property type="entry name" value="Chaperone protein DnaJ"/>
    <property type="match status" value="1"/>
</dbReference>
<evidence type="ECO:0000256" key="8">
    <source>
        <dbReference type="ARBA" id="ARBA00023186"/>
    </source>
</evidence>
<dbReference type="GO" id="GO:0031072">
    <property type="term" value="F:heat shock protein binding"/>
    <property type="evidence" value="ECO:0007669"/>
    <property type="project" value="InterPro"/>
</dbReference>
<comment type="domain">
    <text evidence="12">The J domain is necessary and sufficient to stimulate DnaK ATPase activity. Zinc center 1 plays an important role in the autonomous, DnaK-independent chaperone activity of DnaJ. Zinc center 2 is essential for interaction with DnaK and for DnaJ activity.</text>
</comment>
<feature type="domain" description="J" evidence="14">
    <location>
        <begin position="6"/>
        <end position="71"/>
    </location>
</feature>
<comment type="subunit">
    <text evidence="12">Homodimer.</text>
</comment>
<dbReference type="GO" id="GO:0008270">
    <property type="term" value="F:zinc ion binding"/>
    <property type="evidence" value="ECO:0007669"/>
    <property type="project" value="UniProtKB-UniRule"/>
</dbReference>
<proteinExistence type="inferred from homology"/>
<dbReference type="Pfam" id="PF00684">
    <property type="entry name" value="DnaJ_CXXCXGXG"/>
    <property type="match status" value="1"/>
</dbReference>
<dbReference type="EMBL" id="DXHL01000032">
    <property type="protein sequence ID" value="HIW11158.1"/>
    <property type="molecule type" value="Genomic_DNA"/>
</dbReference>
<evidence type="ECO:0000313" key="17">
    <source>
        <dbReference type="Proteomes" id="UP000823926"/>
    </source>
</evidence>
<evidence type="ECO:0000259" key="14">
    <source>
        <dbReference type="PROSITE" id="PS50076"/>
    </source>
</evidence>
<comment type="cofactor">
    <cofactor evidence="12">
        <name>Zn(2+)</name>
        <dbReference type="ChEBI" id="CHEBI:29105"/>
    </cofactor>
    <text evidence="12">Binds 2 Zn(2+) ions per monomer.</text>
</comment>
<feature type="binding site" evidence="12">
    <location>
        <position position="164"/>
    </location>
    <ligand>
        <name>Zn(2+)</name>
        <dbReference type="ChEBI" id="CHEBI:29105"/>
        <label>1</label>
    </ligand>
</feature>
<dbReference type="InterPro" id="IPR002939">
    <property type="entry name" value="DnaJ_C"/>
</dbReference>
<dbReference type="GO" id="GO:0042026">
    <property type="term" value="P:protein refolding"/>
    <property type="evidence" value="ECO:0007669"/>
    <property type="project" value="TreeGrafter"/>
</dbReference>
<dbReference type="InterPro" id="IPR001623">
    <property type="entry name" value="DnaJ_domain"/>
</dbReference>
<evidence type="ECO:0000256" key="12">
    <source>
        <dbReference type="HAMAP-Rule" id="MF_01152"/>
    </source>
</evidence>
<feature type="binding site" evidence="12">
    <location>
        <position position="218"/>
    </location>
    <ligand>
        <name>Zn(2+)</name>
        <dbReference type="ChEBI" id="CHEBI:29105"/>
        <label>1</label>
    </ligand>
</feature>
<dbReference type="Gene3D" id="6.20.20.10">
    <property type="match status" value="2"/>
</dbReference>
<keyword evidence="8 12" id="KW-0143">Chaperone</keyword>
<dbReference type="FunFam" id="2.60.260.20:FF:000005">
    <property type="entry name" value="Chaperone protein dnaJ 1, mitochondrial"/>
    <property type="match status" value="1"/>
</dbReference>
<keyword evidence="7 12" id="KW-0346">Stress response</keyword>
<dbReference type="GO" id="GO:0051082">
    <property type="term" value="F:unfolded protein binding"/>
    <property type="evidence" value="ECO:0007669"/>
    <property type="project" value="UniProtKB-UniRule"/>
</dbReference>
<keyword evidence="3 12" id="KW-0479">Metal-binding</keyword>
<dbReference type="SUPFAM" id="SSF49493">
    <property type="entry name" value="HSP40/DnaJ peptide-binding domain"/>
    <property type="match status" value="2"/>
</dbReference>
<gene>
    <name evidence="12 16" type="primary">dnaJ</name>
    <name evidence="16" type="ORF">H9888_06645</name>
</gene>
<dbReference type="Pfam" id="PF00226">
    <property type="entry name" value="DnaJ"/>
    <property type="match status" value="1"/>
</dbReference>
<name>A0A9D1QER2_9BACT</name>
<feature type="repeat" description="CXXCXGXG motif" evidence="12">
    <location>
        <begin position="218"/>
        <end position="225"/>
    </location>
</feature>
<evidence type="ECO:0000313" key="16">
    <source>
        <dbReference type="EMBL" id="HIW11158.1"/>
    </source>
</evidence>
<comment type="function">
    <text evidence="9 12">Participates actively in the response to hyperosmotic and heat shock by preventing the aggregation of stress-denatured proteins and by disaggregating proteins, also in an autonomous, DnaK-independent fashion. Unfolded proteins bind initially to DnaJ; upon interaction with the DnaJ-bound protein, DnaK hydrolyzes its bound ATP, resulting in the formation of a stable complex. GrpE releases ADP from DnaK; ATP binding to DnaK triggers the release of the substrate protein, thus completing the reaction cycle. Several rounds of ATP-dependent interactions between DnaJ, DnaK and GrpE are required for fully efficient folding. Also involved, together with DnaK and GrpE, in the DNA replication of plasmids through activation of initiation proteins.</text>
</comment>
<dbReference type="GO" id="GO:0005737">
    <property type="term" value="C:cytoplasm"/>
    <property type="evidence" value="ECO:0007669"/>
    <property type="project" value="UniProtKB-SubCell"/>
</dbReference>
<dbReference type="Proteomes" id="UP000823926">
    <property type="component" value="Unassembled WGS sequence"/>
</dbReference>